<protein>
    <recommendedName>
        <fullName evidence="4">Cyclin-like domain-containing protein</fullName>
    </recommendedName>
</protein>
<feature type="compositionally biased region" description="Polar residues" evidence="3">
    <location>
        <begin position="280"/>
        <end position="289"/>
    </location>
</feature>
<proteinExistence type="inferred from homology"/>
<feature type="compositionally biased region" description="Basic residues" evidence="3">
    <location>
        <begin position="392"/>
        <end position="418"/>
    </location>
</feature>
<reference evidence="5" key="2">
    <citation type="submission" date="2017-05" db="UniProtKB">
        <authorList>
            <consortium name="EnsemblMetazoa"/>
        </authorList>
    </citation>
    <scope>IDENTIFICATION</scope>
</reference>
<feature type="compositionally biased region" description="Basic and acidic residues" evidence="3">
    <location>
        <begin position="350"/>
        <end position="363"/>
    </location>
</feature>
<dbReference type="eggNOG" id="KOG0835">
    <property type="taxonomic scope" value="Eukaryota"/>
</dbReference>
<feature type="compositionally biased region" description="Basic and acidic residues" evidence="3">
    <location>
        <begin position="449"/>
        <end position="461"/>
    </location>
</feature>
<evidence type="ECO:0000256" key="3">
    <source>
        <dbReference type="SAM" id="MobiDB-lite"/>
    </source>
</evidence>
<evidence type="ECO:0000313" key="5">
    <source>
        <dbReference type="EnsemblMetazoa" id="Aqu2.1.36294_001"/>
    </source>
</evidence>
<dbReference type="AlphaFoldDB" id="A0A1X7V941"/>
<organism evidence="5">
    <name type="scientific">Amphimedon queenslandica</name>
    <name type="common">Sponge</name>
    <dbReference type="NCBI Taxonomy" id="400682"/>
    <lineage>
        <taxon>Eukaryota</taxon>
        <taxon>Metazoa</taxon>
        <taxon>Porifera</taxon>
        <taxon>Demospongiae</taxon>
        <taxon>Heteroscleromorpha</taxon>
        <taxon>Haplosclerida</taxon>
        <taxon>Niphatidae</taxon>
        <taxon>Amphimedon</taxon>
    </lineage>
</organism>
<keyword evidence="1 2" id="KW-0195">Cyclin</keyword>
<evidence type="ECO:0000256" key="1">
    <source>
        <dbReference type="ARBA" id="ARBA00023127"/>
    </source>
</evidence>
<dbReference type="FunCoup" id="A0A1X7V941">
    <property type="interactions" value="888"/>
</dbReference>
<keyword evidence="6" id="KW-1185">Reference proteome</keyword>
<feature type="compositionally biased region" description="Low complexity" evidence="3">
    <location>
        <begin position="364"/>
        <end position="375"/>
    </location>
</feature>
<dbReference type="Gene3D" id="1.10.472.10">
    <property type="entry name" value="Cyclin-like"/>
    <property type="match status" value="2"/>
</dbReference>
<dbReference type="InterPro" id="IPR043198">
    <property type="entry name" value="Cyclin/Ssn8"/>
</dbReference>
<dbReference type="OrthoDB" id="10264655at2759"/>
<dbReference type="InterPro" id="IPR013763">
    <property type="entry name" value="Cyclin-like_dom"/>
</dbReference>
<dbReference type="FunFam" id="1.10.472.10:FF:000031">
    <property type="entry name" value="cyclin-L1-1-like isoform X1"/>
    <property type="match status" value="1"/>
</dbReference>
<dbReference type="STRING" id="400682.A0A1X7V941"/>
<accession>A0A1X7V941</accession>
<dbReference type="Proteomes" id="UP000007879">
    <property type="component" value="Unassembled WGS sequence"/>
</dbReference>
<dbReference type="CDD" id="cd20532">
    <property type="entry name" value="CYCLIN_CCNL_rpt1"/>
    <property type="match status" value="1"/>
</dbReference>
<dbReference type="GO" id="GO:0006357">
    <property type="term" value="P:regulation of transcription by RNA polymerase II"/>
    <property type="evidence" value="ECO:0007669"/>
    <property type="project" value="InterPro"/>
</dbReference>
<sequence length="461" mass="54369">MDPVKVFDRIYLSSSNLLVPKERLINTPSRKDGMSRDLEIDMRVTGCHYIQSAGILLKLPQVAMATAQILYHRFYYAKSFVKFKCYYTMMACLFLAAKLEESSRRLRDVINVFHHLRNKRQGSPPVVMDYVGEEYFRLRNLIIKHERYILKELGFCVHVQHPHKLIISCLQILELEKNTPLIQKAWNYMNDSLRTNIFLRYNVQTIACSCIYIATGHLKIALPLQPPWWELFDVNYTDMKTISLELIALYQREIKKLQELEKQVDQLQQLLISKKDSNKEMTPSSQTVSPAHLGVMSQDSQEKSPKEMSQLTVSRSDKEEAPPPTTSNELKPLNGHKRPLSATPPLSSTQEKRSKLDNHDTKASSKPIISPIKLSSDSEDESSRYHEVHKNDKSRRMKSRHHERSGRHKTERKSRKREARSNSRDRRSWSRERSSSRERWRERRYHHYHRDDDYHIKHYRK</sequence>
<dbReference type="PIRSF" id="PIRSF036580">
    <property type="entry name" value="Cyclin_L"/>
    <property type="match status" value="1"/>
</dbReference>
<gene>
    <name evidence="5" type="primary">100641799</name>
</gene>
<dbReference type="EnsemblMetazoa" id="XM_011404578.2">
    <property type="protein sequence ID" value="XP_011402880.2"/>
    <property type="gene ID" value="LOC100641799"/>
</dbReference>
<feature type="compositionally biased region" description="Basic and acidic residues" evidence="3">
    <location>
        <begin position="419"/>
        <end position="441"/>
    </location>
</feature>
<dbReference type="GO" id="GO:0016538">
    <property type="term" value="F:cyclin-dependent protein serine/threonine kinase regulator activity"/>
    <property type="evidence" value="ECO:0007669"/>
    <property type="project" value="InterPro"/>
</dbReference>
<comment type="similarity">
    <text evidence="2">Belongs to the cyclin family.</text>
</comment>
<dbReference type="SMART" id="SM00385">
    <property type="entry name" value="CYCLIN"/>
    <property type="match status" value="2"/>
</dbReference>
<evidence type="ECO:0000313" key="6">
    <source>
        <dbReference type="Proteomes" id="UP000007879"/>
    </source>
</evidence>
<feature type="domain" description="Cyclin-like" evidence="4">
    <location>
        <begin position="48"/>
        <end position="151"/>
    </location>
</feature>
<dbReference type="EnsemblMetazoa" id="Aqu2.1.36294_001">
    <property type="protein sequence ID" value="Aqu2.1.36294_001"/>
    <property type="gene ID" value="Aqu2.1.36294"/>
</dbReference>
<dbReference type="KEGG" id="aqu:100641799"/>
<dbReference type="InParanoid" id="A0A1X7V941"/>
<feature type="region of interest" description="Disordered" evidence="3">
    <location>
        <begin position="275"/>
        <end position="461"/>
    </location>
</feature>
<dbReference type="InterPro" id="IPR036915">
    <property type="entry name" value="Cyclin-like_sf"/>
</dbReference>
<reference evidence="6" key="1">
    <citation type="journal article" date="2010" name="Nature">
        <title>The Amphimedon queenslandica genome and the evolution of animal complexity.</title>
        <authorList>
            <person name="Srivastava M."/>
            <person name="Simakov O."/>
            <person name="Chapman J."/>
            <person name="Fahey B."/>
            <person name="Gauthier M.E."/>
            <person name="Mitros T."/>
            <person name="Richards G.S."/>
            <person name="Conaco C."/>
            <person name="Dacre M."/>
            <person name="Hellsten U."/>
            <person name="Larroux C."/>
            <person name="Putnam N.H."/>
            <person name="Stanke M."/>
            <person name="Adamska M."/>
            <person name="Darling A."/>
            <person name="Degnan S.M."/>
            <person name="Oakley T.H."/>
            <person name="Plachetzki D.C."/>
            <person name="Zhai Y."/>
            <person name="Adamski M."/>
            <person name="Calcino A."/>
            <person name="Cummins S.F."/>
            <person name="Goodstein D.M."/>
            <person name="Harris C."/>
            <person name="Jackson D.J."/>
            <person name="Leys S.P."/>
            <person name="Shu S."/>
            <person name="Woodcroft B.J."/>
            <person name="Vervoort M."/>
            <person name="Kosik K.S."/>
            <person name="Manning G."/>
            <person name="Degnan B.M."/>
            <person name="Rokhsar D.S."/>
        </authorList>
    </citation>
    <scope>NUCLEOTIDE SEQUENCE [LARGE SCALE GENOMIC DNA]</scope>
</reference>
<dbReference type="PANTHER" id="PTHR10026">
    <property type="entry name" value="CYCLIN"/>
    <property type="match status" value="1"/>
</dbReference>
<feature type="domain" description="Cyclin-like" evidence="4">
    <location>
        <begin position="164"/>
        <end position="248"/>
    </location>
</feature>
<evidence type="ECO:0000256" key="2">
    <source>
        <dbReference type="RuleBase" id="RU000383"/>
    </source>
</evidence>
<evidence type="ECO:0000259" key="4">
    <source>
        <dbReference type="SMART" id="SM00385"/>
    </source>
</evidence>
<dbReference type="SUPFAM" id="SSF47954">
    <property type="entry name" value="Cyclin-like"/>
    <property type="match status" value="2"/>
</dbReference>
<dbReference type="Pfam" id="PF00134">
    <property type="entry name" value="Cyclin_N"/>
    <property type="match status" value="1"/>
</dbReference>
<name>A0A1X7V941_AMPQE</name>
<dbReference type="CDD" id="cd20533">
    <property type="entry name" value="CYCLIN_CCNL_rpt2"/>
    <property type="match status" value="1"/>
</dbReference>
<dbReference type="InterPro" id="IPR006671">
    <property type="entry name" value="Cyclin_N"/>
</dbReference>
<feature type="compositionally biased region" description="Basic and acidic residues" evidence="3">
    <location>
        <begin position="381"/>
        <end position="391"/>
    </location>
</feature>